<accession>A0ABY7DYA4</accession>
<dbReference type="InterPro" id="IPR020472">
    <property type="entry name" value="WD40_PAC1"/>
</dbReference>
<protein>
    <recommendedName>
        <fullName evidence="6 18">Pre-mRNA-processing factor 19</fullName>
        <ecNumber evidence="5 18">2.3.2.27</ecNumber>
    </recommendedName>
</protein>
<evidence type="ECO:0000256" key="13">
    <source>
        <dbReference type="ARBA" id="ARBA00022786"/>
    </source>
</evidence>
<evidence type="ECO:0000256" key="10">
    <source>
        <dbReference type="ARBA" id="ARBA00022728"/>
    </source>
</evidence>
<evidence type="ECO:0000256" key="8">
    <source>
        <dbReference type="ARBA" id="ARBA00022664"/>
    </source>
</evidence>
<dbReference type="CDD" id="cd00200">
    <property type="entry name" value="WD40"/>
    <property type="match status" value="1"/>
</dbReference>
<dbReference type="InterPro" id="IPR015943">
    <property type="entry name" value="WD40/YVTN_repeat-like_dom_sf"/>
</dbReference>
<evidence type="ECO:0000256" key="18">
    <source>
        <dbReference type="RuleBase" id="RU367101"/>
    </source>
</evidence>
<dbReference type="PROSITE" id="PS51698">
    <property type="entry name" value="U_BOX"/>
    <property type="match status" value="1"/>
</dbReference>
<dbReference type="EMBL" id="CP111015">
    <property type="protein sequence ID" value="WAR02735.1"/>
    <property type="molecule type" value="Genomic_DNA"/>
</dbReference>
<feature type="repeat" description="WD" evidence="17">
    <location>
        <begin position="262"/>
        <end position="285"/>
    </location>
</feature>
<keyword evidence="15 18" id="KW-0234">DNA repair</keyword>
<evidence type="ECO:0000256" key="12">
    <source>
        <dbReference type="ARBA" id="ARBA00022763"/>
    </source>
</evidence>
<evidence type="ECO:0000256" key="11">
    <source>
        <dbReference type="ARBA" id="ARBA00022737"/>
    </source>
</evidence>
<evidence type="ECO:0000256" key="6">
    <source>
        <dbReference type="ARBA" id="ARBA00015618"/>
    </source>
</evidence>
<name>A0ABY7DYA4_MYAAR</name>
<feature type="repeat" description="WD" evidence="17">
    <location>
        <begin position="372"/>
        <end position="413"/>
    </location>
</feature>
<evidence type="ECO:0000256" key="16">
    <source>
        <dbReference type="ARBA" id="ARBA00023242"/>
    </source>
</evidence>
<evidence type="ECO:0000256" key="17">
    <source>
        <dbReference type="PROSITE-ProRule" id="PRU00221"/>
    </source>
</evidence>
<dbReference type="InterPro" id="IPR019775">
    <property type="entry name" value="WD40_repeat_CS"/>
</dbReference>
<keyword evidence="13 18" id="KW-0833">Ubl conjugation pathway</keyword>
<keyword evidence="14 18" id="KW-0508">mRNA splicing</keyword>
<evidence type="ECO:0000256" key="2">
    <source>
        <dbReference type="ARBA" id="ARBA00004642"/>
    </source>
</evidence>
<dbReference type="Gene3D" id="3.30.40.10">
    <property type="entry name" value="Zinc/RING finger domain, C3HC4 (zinc finger)"/>
    <property type="match status" value="1"/>
</dbReference>
<evidence type="ECO:0000313" key="20">
    <source>
        <dbReference type="EMBL" id="WAR02735.1"/>
    </source>
</evidence>
<feature type="domain" description="U-box" evidence="19">
    <location>
        <begin position="1"/>
        <end position="72"/>
    </location>
</feature>
<dbReference type="SMART" id="SM00504">
    <property type="entry name" value="Ubox"/>
    <property type="match status" value="1"/>
</dbReference>
<reference evidence="20" key="1">
    <citation type="submission" date="2022-11" db="EMBL/GenBank/DDBJ databases">
        <title>Centuries of genome instability and evolution in soft-shell clam transmissible cancer (bioRxiv).</title>
        <authorList>
            <person name="Hart S.F.M."/>
            <person name="Yonemitsu M.A."/>
            <person name="Giersch R.M."/>
            <person name="Beal B.F."/>
            <person name="Arriagada G."/>
            <person name="Davis B.W."/>
            <person name="Ostrander E.A."/>
            <person name="Goff S.P."/>
            <person name="Metzger M.J."/>
        </authorList>
    </citation>
    <scope>NUCLEOTIDE SEQUENCE</scope>
    <source>
        <strain evidence="20">MELC-2E11</strain>
        <tissue evidence="20">Siphon/mantle</tissue>
    </source>
</reference>
<keyword evidence="21" id="KW-1185">Reference proteome</keyword>
<sequence>MALCCAISNEVPEHAVISPVSGHIFERRLIEKYIKDNGLDPITGEKLEIEMLIDVKASPLVKPRPPSFTSIPAILKALQDEWDAVMLHSFTLRQQLQTARQELSHALYQHDAACRVIARLTKEVTAAREALATLKPQAGITAGSYPAPAAPQPVYGAEAGPEAAEQPMEEAGMSDEVLQKLQDKATLLTAERKKRGKTVPEGLATSEDIRSYRQIASQTGLHSASVPGILALDICLKDTSKIVTGGNDKNAVVFNKDTQQDLVFTASPDSTIRVWGVQTAQCAQVIRAHDSPVTGISLHATGDYLLSSSVDMHWAFSDIRTGTVLCKVSDASSQNALTCAQFHPDGLIFGTGTEDSMIKVWDLKERINVANFPGHQGPITSIAFSENGYFLATSAEDSVVKLWDLRKLKNFKTIQLDDKYEVRSLAFDQSGTYLAVAGSDVRVYLCKQWQELAVFNDHTAMATGIKFGHNSQFIASSSMDRSVKFFGHLDVITSRKKAKIILFEN</sequence>
<organism evidence="20 21">
    <name type="scientific">Mya arenaria</name>
    <name type="common">Soft-shell clam</name>
    <dbReference type="NCBI Taxonomy" id="6604"/>
    <lineage>
        <taxon>Eukaryota</taxon>
        <taxon>Metazoa</taxon>
        <taxon>Spiralia</taxon>
        <taxon>Lophotrochozoa</taxon>
        <taxon>Mollusca</taxon>
        <taxon>Bivalvia</taxon>
        <taxon>Autobranchia</taxon>
        <taxon>Heteroconchia</taxon>
        <taxon>Euheterodonta</taxon>
        <taxon>Imparidentia</taxon>
        <taxon>Neoheterodontei</taxon>
        <taxon>Myida</taxon>
        <taxon>Myoidea</taxon>
        <taxon>Myidae</taxon>
        <taxon>Mya</taxon>
    </lineage>
</organism>
<feature type="repeat" description="WD" evidence="17">
    <location>
        <begin position="330"/>
        <end position="371"/>
    </location>
</feature>
<dbReference type="CDD" id="cd16656">
    <property type="entry name" value="RING-Ubox_PRP19"/>
    <property type="match status" value="1"/>
</dbReference>
<evidence type="ECO:0000256" key="14">
    <source>
        <dbReference type="ARBA" id="ARBA00023187"/>
    </source>
</evidence>
<dbReference type="PROSITE" id="PS50294">
    <property type="entry name" value="WD_REPEATS_REGION"/>
    <property type="match status" value="2"/>
</dbReference>
<comment type="function">
    <text evidence="18">Ubiquitin-protein ligase which is mainly involved pre-mRNA splicing and DNA repair. Required for pre-mRNA splicing as component of the spliceosome.</text>
</comment>
<dbReference type="Gene3D" id="2.130.10.10">
    <property type="entry name" value="YVTN repeat-like/Quinoprotein amine dehydrogenase"/>
    <property type="match status" value="1"/>
</dbReference>
<dbReference type="PANTHER" id="PTHR43995">
    <property type="entry name" value="PRE-MRNA-PROCESSING FACTOR 19"/>
    <property type="match status" value="1"/>
</dbReference>
<gene>
    <name evidence="20" type="ORF">MAR_009293</name>
</gene>
<keyword evidence="8 18" id="KW-0507">mRNA processing</keyword>
<keyword evidence="7 17" id="KW-0853">WD repeat</keyword>
<dbReference type="EC" id="2.3.2.27" evidence="5 18"/>
<evidence type="ECO:0000256" key="4">
    <source>
        <dbReference type="ARBA" id="ARBA00006388"/>
    </source>
</evidence>
<dbReference type="Pfam" id="PF08606">
    <property type="entry name" value="Prp19"/>
    <property type="match status" value="1"/>
</dbReference>
<dbReference type="Proteomes" id="UP001164746">
    <property type="component" value="Chromosome 4"/>
</dbReference>
<dbReference type="InterPro" id="IPR001680">
    <property type="entry name" value="WD40_rpt"/>
</dbReference>
<dbReference type="InterPro" id="IPR036322">
    <property type="entry name" value="WD40_repeat_dom_sf"/>
</dbReference>
<dbReference type="InterPro" id="IPR055340">
    <property type="entry name" value="RING-Ubox_PRP19"/>
</dbReference>
<evidence type="ECO:0000256" key="5">
    <source>
        <dbReference type="ARBA" id="ARBA00012483"/>
    </source>
</evidence>
<dbReference type="InterPro" id="IPR013915">
    <property type="entry name" value="Prp19_cc"/>
</dbReference>
<evidence type="ECO:0000256" key="9">
    <source>
        <dbReference type="ARBA" id="ARBA00022679"/>
    </source>
</evidence>
<comment type="pathway">
    <text evidence="3 18">Protein modification; protein ubiquitination.</text>
</comment>
<dbReference type="InterPro" id="IPR013083">
    <property type="entry name" value="Znf_RING/FYVE/PHD"/>
</dbReference>
<evidence type="ECO:0000259" key="19">
    <source>
        <dbReference type="PROSITE" id="PS51698"/>
    </source>
</evidence>
<evidence type="ECO:0000256" key="15">
    <source>
        <dbReference type="ARBA" id="ARBA00023204"/>
    </source>
</evidence>
<comment type="catalytic activity">
    <reaction evidence="1 18">
        <text>S-ubiquitinyl-[E2 ubiquitin-conjugating enzyme]-L-cysteine + [acceptor protein]-L-lysine = [E2 ubiquitin-conjugating enzyme]-L-cysteine + N(6)-ubiquitinyl-[acceptor protein]-L-lysine.</text>
        <dbReference type="EC" id="2.3.2.27"/>
    </reaction>
</comment>
<dbReference type="SUPFAM" id="SSF50978">
    <property type="entry name" value="WD40 repeat-like"/>
    <property type="match status" value="1"/>
</dbReference>
<dbReference type="PRINTS" id="PR00320">
    <property type="entry name" value="GPROTEINBRPT"/>
</dbReference>
<evidence type="ECO:0000256" key="3">
    <source>
        <dbReference type="ARBA" id="ARBA00004906"/>
    </source>
</evidence>
<evidence type="ECO:0000256" key="1">
    <source>
        <dbReference type="ARBA" id="ARBA00000900"/>
    </source>
</evidence>
<comment type="subunit">
    <text evidence="18">Homotetramer.</text>
</comment>
<evidence type="ECO:0000256" key="7">
    <source>
        <dbReference type="ARBA" id="ARBA00022574"/>
    </source>
</evidence>
<evidence type="ECO:0000313" key="21">
    <source>
        <dbReference type="Proteomes" id="UP001164746"/>
    </source>
</evidence>
<dbReference type="PANTHER" id="PTHR43995:SF1">
    <property type="entry name" value="PRE-MRNA-PROCESSING FACTOR 19"/>
    <property type="match status" value="1"/>
</dbReference>
<dbReference type="SMART" id="SM00320">
    <property type="entry name" value="WD40"/>
    <property type="match status" value="6"/>
</dbReference>
<keyword evidence="16 18" id="KW-0539">Nucleus</keyword>
<proteinExistence type="inferred from homology"/>
<dbReference type="SUPFAM" id="SSF57850">
    <property type="entry name" value="RING/U-box"/>
    <property type="match status" value="1"/>
</dbReference>
<comment type="similarity">
    <text evidence="4 18">Belongs to the WD repeat PRP19 family.</text>
</comment>
<keyword evidence="9 18" id="KW-0808">Transferase</keyword>
<dbReference type="PROSITE" id="PS50082">
    <property type="entry name" value="WD_REPEATS_2"/>
    <property type="match status" value="3"/>
</dbReference>
<dbReference type="InterPro" id="IPR038959">
    <property type="entry name" value="Prp19"/>
</dbReference>
<keyword evidence="10 18" id="KW-0747">Spliceosome</keyword>
<keyword evidence="11" id="KW-0677">Repeat</keyword>
<keyword evidence="12 18" id="KW-0227">DNA damage</keyword>
<dbReference type="PROSITE" id="PS00678">
    <property type="entry name" value="WD_REPEATS_1"/>
    <property type="match status" value="1"/>
</dbReference>
<comment type="subcellular location">
    <subcellularLocation>
        <location evidence="2">Nucleus</location>
        <location evidence="2">Nucleoplasm</location>
    </subcellularLocation>
</comment>
<dbReference type="Pfam" id="PF00400">
    <property type="entry name" value="WD40"/>
    <property type="match status" value="4"/>
</dbReference>
<dbReference type="InterPro" id="IPR003613">
    <property type="entry name" value="Ubox_domain"/>
</dbReference>